<organism evidence="11 13">
    <name type="scientific">Streptomyces caniferus</name>
    <dbReference type="NCBI Taxonomy" id="285557"/>
    <lineage>
        <taxon>Bacteria</taxon>
        <taxon>Bacillati</taxon>
        <taxon>Actinomycetota</taxon>
        <taxon>Actinomycetes</taxon>
        <taxon>Kitasatosporales</taxon>
        <taxon>Streptomycetaceae</taxon>
        <taxon>Streptomyces</taxon>
    </lineage>
</organism>
<dbReference type="AlphaFoldDB" id="A0A640S3A6"/>
<evidence type="ECO:0000313" key="13">
    <source>
        <dbReference type="Proteomes" id="UP000435837"/>
    </source>
</evidence>
<dbReference type="PANTHER" id="PTHR43884:SF12">
    <property type="entry name" value="ISOVALERYL-COA DEHYDROGENASE, MITOCHONDRIAL-RELATED"/>
    <property type="match status" value="1"/>
</dbReference>
<gene>
    <name evidence="12" type="ORF">OG727_00645</name>
    <name evidence="11" type="ORF">Scani_19080</name>
</gene>
<evidence type="ECO:0000313" key="14">
    <source>
        <dbReference type="Proteomes" id="UP001432292"/>
    </source>
</evidence>
<evidence type="ECO:0000259" key="8">
    <source>
        <dbReference type="Pfam" id="PF00441"/>
    </source>
</evidence>
<evidence type="ECO:0000313" key="12">
    <source>
        <dbReference type="EMBL" id="WUS20926.1"/>
    </source>
</evidence>
<dbReference type="GeneID" id="96640639"/>
<dbReference type="Proteomes" id="UP000435837">
    <property type="component" value="Unassembled WGS sequence"/>
</dbReference>
<dbReference type="PANTHER" id="PTHR43884">
    <property type="entry name" value="ACYL-COA DEHYDROGENASE"/>
    <property type="match status" value="1"/>
</dbReference>
<evidence type="ECO:0000256" key="3">
    <source>
        <dbReference type="ARBA" id="ARBA00022630"/>
    </source>
</evidence>
<dbReference type="InterPro" id="IPR006089">
    <property type="entry name" value="Acyl-CoA_DH_CS"/>
</dbReference>
<keyword evidence="14" id="KW-1185">Reference proteome</keyword>
<name>A0A640S3A6_9ACTN</name>
<dbReference type="OrthoDB" id="8876745at2"/>
<keyword evidence="5 6" id="KW-0560">Oxidoreductase</keyword>
<evidence type="ECO:0000259" key="10">
    <source>
        <dbReference type="Pfam" id="PF02771"/>
    </source>
</evidence>
<feature type="region of interest" description="Disordered" evidence="7">
    <location>
        <begin position="383"/>
        <end position="402"/>
    </location>
</feature>
<dbReference type="SUPFAM" id="SSF47203">
    <property type="entry name" value="Acyl-CoA dehydrogenase C-terminal domain-like"/>
    <property type="match status" value="1"/>
</dbReference>
<dbReference type="PROSITE" id="PS00073">
    <property type="entry name" value="ACYL_COA_DH_2"/>
    <property type="match status" value="1"/>
</dbReference>
<keyword evidence="3 6" id="KW-0285">Flavoprotein</keyword>
<dbReference type="InterPro" id="IPR009075">
    <property type="entry name" value="AcylCo_DH/oxidase_C"/>
</dbReference>
<dbReference type="Pfam" id="PF00441">
    <property type="entry name" value="Acyl-CoA_dh_1"/>
    <property type="match status" value="1"/>
</dbReference>
<dbReference type="Pfam" id="PF02770">
    <property type="entry name" value="Acyl-CoA_dh_M"/>
    <property type="match status" value="1"/>
</dbReference>
<dbReference type="GO" id="GO:0050660">
    <property type="term" value="F:flavin adenine dinucleotide binding"/>
    <property type="evidence" value="ECO:0007669"/>
    <property type="project" value="InterPro"/>
</dbReference>
<reference evidence="12" key="2">
    <citation type="submission" date="2022-10" db="EMBL/GenBank/DDBJ databases">
        <title>The complete genomes of actinobacterial strains from the NBC collection.</title>
        <authorList>
            <person name="Joergensen T.S."/>
            <person name="Alvarez Arevalo M."/>
            <person name="Sterndorff E.B."/>
            <person name="Faurdal D."/>
            <person name="Vuksanovic O."/>
            <person name="Mourched A.-S."/>
            <person name="Charusanti P."/>
            <person name="Shaw S."/>
            <person name="Blin K."/>
            <person name="Weber T."/>
        </authorList>
    </citation>
    <scope>NUCLEOTIDE SEQUENCE</scope>
    <source>
        <strain evidence="12">NBC_01256</strain>
    </source>
</reference>
<proteinExistence type="inferred from homology"/>
<dbReference type="Gene3D" id="1.20.140.10">
    <property type="entry name" value="Butyryl-CoA Dehydrogenase, subunit A, domain 3"/>
    <property type="match status" value="1"/>
</dbReference>
<evidence type="ECO:0000256" key="7">
    <source>
        <dbReference type="SAM" id="MobiDB-lite"/>
    </source>
</evidence>
<evidence type="ECO:0000256" key="5">
    <source>
        <dbReference type="ARBA" id="ARBA00023002"/>
    </source>
</evidence>
<evidence type="ECO:0000256" key="6">
    <source>
        <dbReference type="RuleBase" id="RU362125"/>
    </source>
</evidence>
<dbReference type="SUPFAM" id="SSF56645">
    <property type="entry name" value="Acyl-CoA dehydrogenase NM domain-like"/>
    <property type="match status" value="1"/>
</dbReference>
<feature type="domain" description="Acyl-CoA oxidase/dehydrogenase middle" evidence="9">
    <location>
        <begin position="124"/>
        <end position="218"/>
    </location>
</feature>
<dbReference type="InterPro" id="IPR037069">
    <property type="entry name" value="AcylCoA_DH/ox_N_sf"/>
</dbReference>
<feature type="domain" description="Acyl-CoA dehydrogenase/oxidase C-terminal" evidence="8">
    <location>
        <begin position="232"/>
        <end position="379"/>
    </location>
</feature>
<dbReference type="EMBL" id="CP108473">
    <property type="protein sequence ID" value="WUS20926.1"/>
    <property type="molecule type" value="Genomic_DNA"/>
</dbReference>
<dbReference type="Proteomes" id="UP001432292">
    <property type="component" value="Chromosome"/>
</dbReference>
<protein>
    <submittedName>
        <fullName evidence="11 12">Acyl-CoA dehydrogenase</fullName>
    </submittedName>
</protein>
<feature type="domain" description="Acyl-CoA dehydrogenase/oxidase N-terminal" evidence="10">
    <location>
        <begin position="7"/>
        <end position="119"/>
    </location>
</feature>
<comment type="similarity">
    <text evidence="2 6">Belongs to the acyl-CoA dehydrogenase family.</text>
</comment>
<dbReference type="InterPro" id="IPR009100">
    <property type="entry name" value="AcylCoA_DH/oxidase_NM_dom_sf"/>
</dbReference>
<evidence type="ECO:0000256" key="1">
    <source>
        <dbReference type="ARBA" id="ARBA00001974"/>
    </source>
</evidence>
<dbReference type="InterPro" id="IPR036250">
    <property type="entry name" value="AcylCo_DH-like_C"/>
</dbReference>
<accession>A0A640S3A6</accession>
<dbReference type="InterPro" id="IPR013786">
    <property type="entry name" value="AcylCoA_DH/ox_N"/>
</dbReference>
<evidence type="ECO:0000256" key="4">
    <source>
        <dbReference type="ARBA" id="ARBA00022827"/>
    </source>
</evidence>
<evidence type="ECO:0000259" key="9">
    <source>
        <dbReference type="Pfam" id="PF02770"/>
    </source>
</evidence>
<dbReference type="Pfam" id="PF02771">
    <property type="entry name" value="Acyl-CoA_dh_N"/>
    <property type="match status" value="1"/>
</dbReference>
<evidence type="ECO:0000256" key="2">
    <source>
        <dbReference type="ARBA" id="ARBA00009347"/>
    </source>
</evidence>
<dbReference type="EMBL" id="BLIN01000003">
    <property type="protein sequence ID" value="GFE05640.1"/>
    <property type="molecule type" value="Genomic_DNA"/>
</dbReference>
<sequence>MNLSPTGEQRALAEKLCALGATGLGAELEERDRTQRLQPGDWQRCADAGVFALAVPEEYGGLGLDPLSCALALEGLGRGCRDNGLLIAVGAHIWAMELPLLAFGTEEQKRHYLPALVDGRAVGAHAITEGEAGSDALSLTTRARREGDHYVLDGTKRFITNAPLADVFIVYATLNADLGFTGVTAFLVDRDLDGVTVETRFEKAGLRTAPWGEVTLTGCRVPATRRLGAEKQGSKILSTAMAWERSLILAPLLGTMQRQIDQCAQYARSRVQFGTNIGRFQAVSHRIVDMQVRLEAAKLLTYRAAWSLTEDDASSVFPEAAQLSTSESAVQTFLDALQVFGGLGYTTDTDVERNLRDALGTRISSGTSDMQRKVMADKLGITVKARRRTPEGTGGGRRGDAR</sequence>
<reference evidence="11 13" key="1">
    <citation type="submission" date="2019-12" db="EMBL/GenBank/DDBJ databases">
        <title>Whole genome shotgun sequence of Streptomyces caniferus NBRC 15389.</title>
        <authorList>
            <person name="Ichikawa N."/>
            <person name="Kimura A."/>
            <person name="Kitahashi Y."/>
            <person name="Komaki H."/>
            <person name="Tamura T."/>
        </authorList>
    </citation>
    <scope>NUCLEOTIDE SEQUENCE [LARGE SCALE GENOMIC DNA]</scope>
    <source>
        <strain evidence="11 13">NBRC 15389</strain>
    </source>
</reference>
<dbReference type="PROSITE" id="PS00072">
    <property type="entry name" value="ACYL_COA_DH_1"/>
    <property type="match status" value="1"/>
</dbReference>
<dbReference type="RefSeq" id="WP_159472152.1">
    <property type="nucleotide sequence ID" value="NZ_BAAATH010000004.1"/>
</dbReference>
<dbReference type="Gene3D" id="1.10.540.10">
    <property type="entry name" value="Acyl-CoA dehydrogenase/oxidase, N-terminal domain"/>
    <property type="match status" value="1"/>
</dbReference>
<dbReference type="Gene3D" id="2.40.110.10">
    <property type="entry name" value="Butyryl-CoA Dehydrogenase, subunit A, domain 2"/>
    <property type="match status" value="1"/>
</dbReference>
<dbReference type="InterPro" id="IPR006091">
    <property type="entry name" value="Acyl-CoA_Oxase/DH_mid-dom"/>
</dbReference>
<dbReference type="FunFam" id="2.40.110.10:FF:000002">
    <property type="entry name" value="Acyl-CoA dehydrogenase fadE12"/>
    <property type="match status" value="1"/>
</dbReference>
<dbReference type="InterPro" id="IPR046373">
    <property type="entry name" value="Acyl-CoA_Oxase/DH_mid-dom_sf"/>
</dbReference>
<comment type="cofactor">
    <cofactor evidence="1 6">
        <name>FAD</name>
        <dbReference type="ChEBI" id="CHEBI:57692"/>
    </cofactor>
</comment>
<keyword evidence="4 6" id="KW-0274">FAD</keyword>
<dbReference type="GO" id="GO:0003995">
    <property type="term" value="F:acyl-CoA dehydrogenase activity"/>
    <property type="evidence" value="ECO:0007669"/>
    <property type="project" value="InterPro"/>
</dbReference>
<evidence type="ECO:0000313" key="11">
    <source>
        <dbReference type="EMBL" id="GFE05640.1"/>
    </source>
</evidence>